<dbReference type="EMBL" id="CAACVG010009728">
    <property type="protein sequence ID" value="VEN53992.1"/>
    <property type="molecule type" value="Genomic_DNA"/>
</dbReference>
<dbReference type="Pfam" id="PF02375">
    <property type="entry name" value="JmjN"/>
    <property type="match status" value="1"/>
</dbReference>
<feature type="compositionally biased region" description="Basic and acidic residues" evidence="1">
    <location>
        <begin position="1478"/>
        <end position="1503"/>
    </location>
</feature>
<feature type="compositionally biased region" description="Basic and acidic residues" evidence="1">
    <location>
        <begin position="950"/>
        <end position="982"/>
    </location>
</feature>
<feature type="region of interest" description="Disordered" evidence="1">
    <location>
        <begin position="468"/>
        <end position="489"/>
    </location>
</feature>
<dbReference type="Proteomes" id="UP000410492">
    <property type="component" value="Unassembled WGS sequence"/>
</dbReference>
<evidence type="ECO:0000313" key="4">
    <source>
        <dbReference type="Proteomes" id="UP000410492"/>
    </source>
</evidence>
<reference evidence="3 4" key="1">
    <citation type="submission" date="2019-01" db="EMBL/GenBank/DDBJ databases">
        <authorList>
            <person name="Sayadi A."/>
        </authorList>
    </citation>
    <scope>NUCLEOTIDE SEQUENCE [LARGE SCALE GENOMIC DNA]</scope>
</reference>
<feature type="compositionally biased region" description="Basic residues" evidence="1">
    <location>
        <begin position="1655"/>
        <end position="1665"/>
    </location>
</feature>
<sequence length="1726" mass="195478">MKRKRKSQCPFPLLDDTLKKTKVHAQRKFAQGSNVNSPMITPINELETEMPHVDVMPEPGELLPMKRPNTEDFLTFLCFRGTPILPPTLNFFNTASIVDTNGQVHEIKSEGPKNGPIDIAKCSTSEKPFIAFGVRKRADPIIISKQMDRKRRHALALQALRRKYQEQKMAKIRALTISKLSEKGTNRTVLKTNIISKPEGITKKTNSLQKTKILSAKHVKVTTQTTLRPKIKPSLKQNMCLRSFRGRFVHKELPFRKTIQQSDVRKGVRRPLKKLVVKKNKSASGHSILKTSAQEKTADIKKVRKVGNHNLSEIPETISSRVTRSEMSARRKQLKKRMLMANPSTFVKSRSLRLTTVNKTIISQRKTTMKCITPKVIRNDNPPAVRKVRPICGEKRPVPSEGDRVENKIETSKSNTQPKKETRQSLRRIFKCRIEGRRDISKTTNIKKVFERNRRLLNRNLDIKKEKQSVGNKKEISRSADGTKTAEVRKDTMKLSDTKKDVDRSVHVKKDRLKLTDMKRGLTRASKSDPIRSIDIKIESNISGNIGKEVSKPVGMKDNVTKKVNAKKYSGNSSEMKKKVSKITNMKKDPADIKKKYSKLTVSKKEVNKLADAKKVTEKAVENVVSTELKKGTSKPVYLKKEVCKSTDQKKSIGKVIEAKKEIITRSSEAKTEVTMVASCNKDEAKLPKLKQHNSKITETGKKIDVKKDDDLGDIDKTIKRETNKSTEIKVATKIATNKKDFNKILSSSVISNDSKIEFMQKNSIVTKSEVKESESQVEKGYKNTTIKLEETPQRTVQIMEATTAFKADLLSSCKKGNDSLEKMVKGHRHVSQIKEQLVVRKETNGEQGKGRECPTFNTLQQVCMVDSIKKVESSRSPTKRNIYKKNDDSPKLYGGMLAGEKLPITNARPTRKTKEAAAIYMEILSHKLGSDSKVDDDNISIDSFPELPNVKKTEQRENELKAQAKSSKDDNKGKESGDETIGKNYKGYNNDIKDEELETISRKQKCITANETTKTGSDSTKKLKCTEENKNKENYMFGNKRQIIEKKNDVVKETNNPGFGKSKIKNDVAEGQDDRVTMNKIYITDKSGSPSEETESLAVEKDNKSCEKVTDVEIVTKNRIQATEKKNTSEKKTSVPEIVSDLIEDKSNQHSEKLQDSGRRYTRNSALIHRVHHSDDSDESFHITVKVPRKRKMTRSKGLPKPLKASSISLFEPKVPEISLLNVGDPSVAKNQVKKPPTECSPDSDHSTTSDINLKVILNKVKNKKFSKTKSMTKAEHCFSDSDEEPLSKLTNKSVDGSHRSEIVKPNETRLSTCKKEKVELQKDIPAVKPKRECAKRPQNYLPMLSSSDEDEIFHGFDKNTKDKVNQKPLEVTLTHDPPLLELFSKDLDRRFGKEKVNMSNAQIEKWLNDSALAGNSIKKENDEMLKFGERIPTETLFDNVEAVDMEKLKFSVLSTPTKLNDMIKVDDSKVVDETIKSETEKTPKHLALDRKPIFRKGRAETRPNVNAFSPENESSVYAFGEDNEEVVSTPFRRPSRRPSSTGTSKSEDESSKQEDLKKGQFRIPLVKQEHMKSKEELESSTDADDASYHFYIPQKPCKSFTKIQAGAMKSKHIENRPLNRVVRATDRLSAECDDFKYKIPSSPSASSSSSAKIYKRQTPKQKSKTQDVVSPVYASEFPKRTDPAKLVEAPVFHPTDQEFQDPMEYIERIRHKGGAIWHMQNRTS</sequence>
<feature type="region of interest" description="Disordered" evidence="1">
    <location>
        <begin position="940"/>
        <end position="985"/>
    </location>
</feature>
<feature type="compositionally biased region" description="Low complexity" evidence="1">
    <location>
        <begin position="1640"/>
        <end position="1654"/>
    </location>
</feature>
<dbReference type="InterPro" id="IPR003349">
    <property type="entry name" value="JmjN"/>
</dbReference>
<feature type="region of interest" description="Disordered" evidence="1">
    <location>
        <begin position="1478"/>
        <end position="1584"/>
    </location>
</feature>
<feature type="compositionally biased region" description="Basic and acidic residues" evidence="1">
    <location>
        <begin position="468"/>
        <end position="478"/>
    </location>
</feature>
<feature type="region of interest" description="Disordered" evidence="1">
    <location>
        <begin position="1639"/>
        <end position="1671"/>
    </location>
</feature>
<evidence type="ECO:0000259" key="2">
    <source>
        <dbReference type="PROSITE" id="PS51183"/>
    </source>
</evidence>
<organism evidence="3 4">
    <name type="scientific">Callosobruchus maculatus</name>
    <name type="common">Southern cowpea weevil</name>
    <name type="synonym">Pulse bruchid</name>
    <dbReference type="NCBI Taxonomy" id="64391"/>
    <lineage>
        <taxon>Eukaryota</taxon>
        <taxon>Metazoa</taxon>
        <taxon>Ecdysozoa</taxon>
        <taxon>Arthropoda</taxon>
        <taxon>Hexapoda</taxon>
        <taxon>Insecta</taxon>
        <taxon>Pterygota</taxon>
        <taxon>Neoptera</taxon>
        <taxon>Endopterygota</taxon>
        <taxon>Coleoptera</taxon>
        <taxon>Polyphaga</taxon>
        <taxon>Cucujiformia</taxon>
        <taxon>Chrysomeloidea</taxon>
        <taxon>Chrysomelidae</taxon>
        <taxon>Bruchinae</taxon>
        <taxon>Bruchini</taxon>
        <taxon>Callosobruchus</taxon>
    </lineage>
</organism>
<dbReference type="Gene3D" id="2.60.120.650">
    <property type="entry name" value="Cupin"/>
    <property type="match status" value="1"/>
</dbReference>
<dbReference type="SMART" id="SM00545">
    <property type="entry name" value="JmjN"/>
    <property type="match status" value="1"/>
</dbReference>
<dbReference type="PROSITE" id="PS51183">
    <property type="entry name" value="JMJN"/>
    <property type="match status" value="1"/>
</dbReference>
<dbReference type="OrthoDB" id="8951118at2759"/>
<feature type="compositionally biased region" description="Basic and acidic residues" evidence="1">
    <location>
        <begin position="393"/>
        <end position="411"/>
    </location>
</feature>
<feature type="compositionally biased region" description="Low complexity" evidence="1">
    <location>
        <begin position="1530"/>
        <end position="1546"/>
    </location>
</feature>
<feature type="domain" description="JmjN" evidence="2">
    <location>
        <begin position="1691"/>
        <end position="1726"/>
    </location>
</feature>
<proteinExistence type="predicted"/>
<accession>A0A653D203</accession>
<gene>
    <name evidence="3" type="ORF">CALMAC_LOCUS13616</name>
</gene>
<feature type="compositionally biased region" description="Basic and acidic residues" evidence="1">
    <location>
        <begin position="1569"/>
        <end position="1579"/>
    </location>
</feature>
<evidence type="ECO:0000256" key="1">
    <source>
        <dbReference type="SAM" id="MobiDB-lite"/>
    </source>
</evidence>
<feature type="compositionally biased region" description="Basic and acidic residues" evidence="1">
    <location>
        <begin position="1547"/>
        <end position="1560"/>
    </location>
</feature>
<feature type="region of interest" description="Disordered" evidence="1">
    <location>
        <begin position="393"/>
        <end position="424"/>
    </location>
</feature>
<feature type="compositionally biased region" description="Polar residues" evidence="1">
    <location>
        <begin position="1505"/>
        <end position="1517"/>
    </location>
</feature>
<evidence type="ECO:0000313" key="3">
    <source>
        <dbReference type="EMBL" id="VEN53992.1"/>
    </source>
</evidence>
<keyword evidence="4" id="KW-1185">Reference proteome</keyword>
<protein>
    <recommendedName>
        <fullName evidence="2">JmjN domain-containing protein</fullName>
    </recommendedName>
</protein>
<feature type="region of interest" description="Disordered" evidence="1">
    <location>
        <begin position="1229"/>
        <end position="1250"/>
    </location>
</feature>
<name>A0A653D203_CALMS</name>